<name>A0A1R4GFR6_9MICC</name>
<dbReference type="EMBL" id="FUHW01000037">
    <property type="protein sequence ID" value="SJM67036.1"/>
    <property type="molecule type" value="Genomic_DNA"/>
</dbReference>
<protein>
    <submittedName>
        <fullName evidence="1">Uncharacterized protein</fullName>
    </submittedName>
</protein>
<gene>
    <name evidence="1" type="ORF">FM101_10190</name>
</gene>
<dbReference type="Proteomes" id="UP000195913">
    <property type="component" value="Unassembled WGS sequence"/>
</dbReference>
<dbReference type="RefSeq" id="WP_086999369.1">
    <property type="nucleotide sequence ID" value="NZ_FUHW01000037.1"/>
</dbReference>
<dbReference type="InterPro" id="IPR025444">
    <property type="entry name" value="Monooxy_af470"/>
</dbReference>
<reference evidence="1 2" key="1">
    <citation type="submission" date="2017-02" db="EMBL/GenBank/DDBJ databases">
        <authorList>
            <person name="Peterson S.W."/>
        </authorList>
    </citation>
    <scope>NUCLEOTIDE SEQUENCE [LARGE SCALE GENOMIC DNA]</scope>
    <source>
        <strain evidence="1 2">B Ar 00.02</strain>
    </source>
</reference>
<evidence type="ECO:0000313" key="2">
    <source>
        <dbReference type="Proteomes" id="UP000195913"/>
    </source>
</evidence>
<sequence>MTKTVNPGRFTAAPDQEEITVFLIGMRANKWWKLPAVLPTVAAMPRMLAHLAADPDAGLLGYHQWLGRTTILLSYWRSPEDLQRFASAQDAPHLGAWRRFTKKSAGSGDVGIWHETYRVKVTDQESVYTDMPLFGLGAATRRVPIGRGTHTARQRLGRNG</sequence>
<proteinExistence type="predicted"/>
<evidence type="ECO:0000313" key="1">
    <source>
        <dbReference type="EMBL" id="SJM67036.1"/>
    </source>
</evidence>
<dbReference type="AlphaFoldDB" id="A0A1R4GFR6"/>
<organism evidence="1 2">
    <name type="scientific">Arthrobacter rhombi</name>
    <dbReference type="NCBI Taxonomy" id="71253"/>
    <lineage>
        <taxon>Bacteria</taxon>
        <taxon>Bacillati</taxon>
        <taxon>Actinomycetota</taxon>
        <taxon>Actinomycetes</taxon>
        <taxon>Micrococcales</taxon>
        <taxon>Micrococcaceae</taxon>
        <taxon>Arthrobacter</taxon>
    </lineage>
</organism>
<keyword evidence="2" id="KW-1185">Reference proteome</keyword>
<accession>A0A1R4GFR6</accession>
<dbReference type="Pfam" id="PF13826">
    <property type="entry name" value="Monooxy_af470-like"/>
    <property type="match status" value="1"/>
</dbReference>